<evidence type="ECO:0000313" key="3">
    <source>
        <dbReference type="EMBL" id="MBP0495813.1"/>
    </source>
</evidence>
<feature type="domain" description="Tyr recombinase" evidence="2">
    <location>
        <begin position="169"/>
        <end position="397"/>
    </location>
</feature>
<dbReference type="Pfam" id="PF00589">
    <property type="entry name" value="Phage_integrase"/>
    <property type="match status" value="1"/>
</dbReference>
<dbReference type="InterPro" id="IPR013762">
    <property type="entry name" value="Integrase-like_cat_sf"/>
</dbReference>
<proteinExistence type="predicted"/>
<keyword evidence="1" id="KW-0233">DNA recombination</keyword>
<keyword evidence="4" id="KW-1185">Reference proteome</keyword>
<protein>
    <submittedName>
        <fullName evidence="3">Tyrosine-type recombinase/integrase</fullName>
    </submittedName>
</protein>
<dbReference type="Proteomes" id="UP000677537">
    <property type="component" value="Unassembled WGS sequence"/>
</dbReference>
<dbReference type="GO" id="GO:0006310">
    <property type="term" value="P:DNA recombination"/>
    <property type="evidence" value="ECO:0007669"/>
    <property type="project" value="UniProtKB-KW"/>
</dbReference>
<dbReference type="InterPro" id="IPR002104">
    <property type="entry name" value="Integrase_catalytic"/>
</dbReference>
<dbReference type="GO" id="GO:0003677">
    <property type="term" value="F:DNA binding"/>
    <property type="evidence" value="ECO:0007669"/>
    <property type="project" value="InterPro"/>
</dbReference>
<sequence length="527" mass="59670">MISWAVAYENDNCGSTVLARSGAAIDTSELIWILSAEDTINWEQFPTLPDHIRDAVEDYIKQLIRSRAPRYVVVAYNCLLAVFRAVQTKFDTLSPADIIDRSCYDYVRLSLPPNLDNDTVNHYLGAFLRWYTWCADAGLDGFDEDVAIELEERRLGRNRSGAAVLSQDPEAGPLNHVEFNLLITKLRSPEALALSLRDRCAVWLAIACGTNEKNMRLLHEDDLLKTVLNDGTEIYEIRIPRIKKGTVGERDQSRTRPLDAHIGRLVEALILENAEVRALDDRWDSDRFARPLFARRRVHDQIAITAFERDAYRQRRGIFSTMLGRVVEAFDLRAFPSNERLVLTTRRLRYTFATRLVEAGAPPVDVADALDHSDTSNVMTYYNSRSDVVTRLDKALALRMAPIAKAFLGKIISSEADAIRSENSASRIRHFDPERQKLENVGSCGNASYCGLFAPVACYTCKVFQPWLDAPHEKVLEHLLRQRDANLERRADPKFTQMNDLAIFAVAEVVDRCKDVRLSRAHVGEGS</sequence>
<dbReference type="AlphaFoldDB" id="A0A940MX21"/>
<dbReference type="CDD" id="cd00397">
    <property type="entry name" value="DNA_BRE_C"/>
    <property type="match status" value="1"/>
</dbReference>
<comment type="caution">
    <text evidence="3">The sequence shown here is derived from an EMBL/GenBank/DDBJ whole genome shotgun (WGS) entry which is preliminary data.</text>
</comment>
<organism evidence="3 4">
    <name type="scientific">Roseomonas indoligenes</name>
    <dbReference type="NCBI Taxonomy" id="2820811"/>
    <lineage>
        <taxon>Bacteria</taxon>
        <taxon>Pseudomonadati</taxon>
        <taxon>Pseudomonadota</taxon>
        <taxon>Alphaproteobacteria</taxon>
        <taxon>Acetobacterales</taxon>
        <taxon>Roseomonadaceae</taxon>
        <taxon>Roseomonas</taxon>
    </lineage>
</organism>
<dbReference type="EMBL" id="JAGIZA010000021">
    <property type="protein sequence ID" value="MBP0495813.1"/>
    <property type="molecule type" value="Genomic_DNA"/>
</dbReference>
<evidence type="ECO:0000313" key="4">
    <source>
        <dbReference type="Proteomes" id="UP000677537"/>
    </source>
</evidence>
<name>A0A940MX21_9PROT</name>
<accession>A0A940MX21</accession>
<reference evidence="3" key="1">
    <citation type="submission" date="2021-03" db="EMBL/GenBank/DDBJ databases">
        <authorList>
            <person name="So Y."/>
        </authorList>
    </citation>
    <scope>NUCLEOTIDE SEQUENCE</scope>
    <source>
        <strain evidence="3">SG15</strain>
    </source>
</reference>
<dbReference type="GO" id="GO:0015074">
    <property type="term" value="P:DNA integration"/>
    <property type="evidence" value="ECO:0007669"/>
    <property type="project" value="InterPro"/>
</dbReference>
<dbReference type="SUPFAM" id="SSF56349">
    <property type="entry name" value="DNA breaking-rejoining enzymes"/>
    <property type="match status" value="1"/>
</dbReference>
<gene>
    <name evidence="3" type="ORF">J5Y10_23715</name>
</gene>
<dbReference type="RefSeq" id="WP_209376610.1">
    <property type="nucleotide sequence ID" value="NZ_JAGIZA010000021.1"/>
</dbReference>
<dbReference type="Gene3D" id="1.10.443.10">
    <property type="entry name" value="Intergrase catalytic core"/>
    <property type="match status" value="1"/>
</dbReference>
<dbReference type="PROSITE" id="PS51898">
    <property type="entry name" value="TYR_RECOMBINASE"/>
    <property type="match status" value="1"/>
</dbReference>
<evidence type="ECO:0000259" key="2">
    <source>
        <dbReference type="PROSITE" id="PS51898"/>
    </source>
</evidence>
<dbReference type="InterPro" id="IPR011010">
    <property type="entry name" value="DNA_brk_join_enz"/>
</dbReference>
<evidence type="ECO:0000256" key="1">
    <source>
        <dbReference type="ARBA" id="ARBA00023172"/>
    </source>
</evidence>